<reference evidence="1" key="1">
    <citation type="submission" date="2014-09" db="EMBL/GenBank/DDBJ databases">
        <authorList>
            <person name="Magalhaes I.L.F."/>
            <person name="Oliveira U."/>
            <person name="Santos F.R."/>
            <person name="Vidigal T.H.D.A."/>
            <person name="Brescovit A.D."/>
            <person name="Santos A.J."/>
        </authorList>
    </citation>
    <scope>NUCLEOTIDE SEQUENCE</scope>
    <source>
        <tissue evidence="1">Shoot tissue taken approximately 20 cm above the soil surface</tissue>
    </source>
</reference>
<dbReference type="AlphaFoldDB" id="A0A0A9DBN2"/>
<protein>
    <submittedName>
        <fullName evidence="1">Uncharacterized protein</fullName>
    </submittedName>
</protein>
<accession>A0A0A9DBN2</accession>
<proteinExistence type="predicted"/>
<name>A0A0A9DBN2_ARUDO</name>
<dbReference type="EMBL" id="GBRH01216763">
    <property type="protein sequence ID" value="JAD81132.1"/>
    <property type="molecule type" value="Transcribed_RNA"/>
</dbReference>
<evidence type="ECO:0000313" key="1">
    <source>
        <dbReference type="EMBL" id="JAD81132.1"/>
    </source>
</evidence>
<organism evidence="1">
    <name type="scientific">Arundo donax</name>
    <name type="common">Giant reed</name>
    <name type="synonym">Donax arundinaceus</name>
    <dbReference type="NCBI Taxonomy" id="35708"/>
    <lineage>
        <taxon>Eukaryota</taxon>
        <taxon>Viridiplantae</taxon>
        <taxon>Streptophyta</taxon>
        <taxon>Embryophyta</taxon>
        <taxon>Tracheophyta</taxon>
        <taxon>Spermatophyta</taxon>
        <taxon>Magnoliopsida</taxon>
        <taxon>Liliopsida</taxon>
        <taxon>Poales</taxon>
        <taxon>Poaceae</taxon>
        <taxon>PACMAD clade</taxon>
        <taxon>Arundinoideae</taxon>
        <taxon>Arundineae</taxon>
        <taxon>Arundo</taxon>
    </lineage>
</organism>
<sequence length="52" mass="6017">MRISDKMNGDMKIMDAGVLDQLFDAGKVDSYADNSSAKMICWRTWMCWMMFA</sequence>
<reference evidence="1" key="2">
    <citation type="journal article" date="2015" name="Data Brief">
        <title>Shoot transcriptome of the giant reed, Arundo donax.</title>
        <authorList>
            <person name="Barrero R.A."/>
            <person name="Guerrero F.D."/>
            <person name="Moolhuijzen P."/>
            <person name="Goolsby J.A."/>
            <person name="Tidwell J."/>
            <person name="Bellgard S.E."/>
            <person name="Bellgard M.I."/>
        </authorList>
    </citation>
    <scope>NUCLEOTIDE SEQUENCE</scope>
    <source>
        <tissue evidence="1">Shoot tissue taken approximately 20 cm above the soil surface</tissue>
    </source>
</reference>